<reference evidence="10 11" key="1">
    <citation type="submission" date="2018-06" db="EMBL/GenBank/DDBJ databases">
        <title>Lujinxingia sediminis gen. nov. sp. nov., a new facultative anaerobic member of the class Deltaproteobacteria, and proposal of Lujinxingaceae fam. nov.</title>
        <authorList>
            <person name="Guo L.-Y."/>
            <person name="Li C.-M."/>
            <person name="Wang S."/>
            <person name="Du Z.-J."/>
        </authorList>
    </citation>
    <scope>NUCLEOTIDE SEQUENCE [LARGE SCALE GENOMIC DNA]</scope>
    <source>
        <strain evidence="10 11">FA350</strain>
    </source>
</reference>
<evidence type="ECO:0000256" key="6">
    <source>
        <dbReference type="ARBA" id="ARBA00022989"/>
    </source>
</evidence>
<keyword evidence="7 9" id="KW-0472">Membrane</keyword>
<protein>
    <recommendedName>
        <fullName evidence="12">AI-2E family transporter</fullName>
    </recommendedName>
</protein>
<feature type="transmembrane region" description="Helical" evidence="9">
    <location>
        <begin position="231"/>
        <end position="250"/>
    </location>
</feature>
<evidence type="ECO:0000256" key="9">
    <source>
        <dbReference type="SAM" id="Phobius"/>
    </source>
</evidence>
<feature type="transmembrane region" description="Helical" evidence="9">
    <location>
        <begin position="134"/>
        <end position="155"/>
    </location>
</feature>
<keyword evidence="3" id="KW-0813">Transport</keyword>
<proteinExistence type="inferred from homology"/>
<feature type="transmembrane region" description="Helical" evidence="9">
    <location>
        <begin position="293"/>
        <end position="314"/>
    </location>
</feature>
<gene>
    <name evidence="10" type="ORF">DN745_03490</name>
</gene>
<feature type="region of interest" description="Disordered" evidence="8">
    <location>
        <begin position="1"/>
        <end position="38"/>
    </location>
</feature>
<comment type="subcellular location">
    <subcellularLocation>
        <location evidence="1">Cell membrane</location>
        <topology evidence="1">Multi-pass membrane protein</topology>
    </subcellularLocation>
</comment>
<keyword evidence="5 9" id="KW-0812">Transmembrane</keyword>
<dbReference type="EMBL" id="CP030032">
    <property type="protein sequence ID" value="AWV88459.1"/>
    <property type="molecule type" value="Genomic_DNA"/>
</dbReference>
<evidence type="ECO:0000256" key="4">
    <source>
        <dbReference type="ARBA" id="ARBA00022475"/>
    </source>
</evidence>
<evidence type="ECO:0000256" key="1">
    <source>
        <dbReference type="ARBA" id="ARBA00004651"/>
    </source>
</evidence>
<sequence>MVPEESQENETTKKPSEATPKPDASKPGAQRKEASAGRKKEAVCVDEVAEAVALHPALQREPRLLTPSAQWSHYSRYVYLLSKLLFFGIILGIGVWLTQSLAAVLFPIFVSLLIAYLLDPGIDWLEGRRVNRTVGILLYIFLGVLAMAGMVLFLYPTIARLVMSLVHKAPGLFEMLQKEQIPWFERTFRVSIPPTFREAITEYSAQLEQALPGVIQKVGAWLSGILTQTGAIMSSLLNLVMIPVFSFYFLRDFDVMKRHSTVLLPAYRRDFLMNRLRKMDAVVGEWFRGQLQVAAILGVLYSIGLTAVFASVGIEWSSGVAVGVVVGILSIIPYFGVFIGVIMAALIVLIEWSGIGAVIAVGAVFMVVQLLEGYIITPKVVGEKVGLSPVVVIIVLLLGGELGGLMGILLSIPVAGALKVLLPDLIEYYQSTPFYTGTVERPAFTSTLDARTRPRFVNYADEAADGAVDEKAPAQPAPADAPPKSPTKEVAPSKTAGPMSDEKGASQPGFSADATPDVPVAEPEAD</sequence>
<dbReference type="GO" id="GO:0055085">
    <property type="term" value="P:transmembrane transport"/>
    <property type="evidence" value="ECO:0007669"/>
    <property type="project" value="TreeGrafter"/>
</dbReference>
<evidence type="ECO:0000256" key="5">
    <source>
        <dbReference type="ARBA" id="ARBA00022692"/>
    </source>
</evidence>
<evidence type="ECO:0000256" key="8">
    <source>
        <dbReference type="SAM" id="MobiDB-lite"/>
    </source>
</evidence>
<dbReference type="PANTHER" id="PTHR21716">
    <property type="entry name" value="TRANSMEMBRANE PROTEIN"/>
    <property type="match status" value="1"/>
</dbReference>
<evidence type="ECO:0000313" key="10">
    <source>
        <dbReference type="EMBL" id="AWV88459.1"/>
    </source>
</evidence>
<evidence type="ECO:0008006" key="12">
    <source>
        <dbReference type="Google" id="ProtNLM"/>
    </source>
</evidence>
<organism evidence="10 11">
    <name type="scientific">Bradymonas sediminis</name>
    <dbReference type="NCBI Taxonomy" id="1548548"/>
    <lineage>
        <taxon>Bacteria</taxon>
        <taxon>Deltaproteobacteria</taxon>
        <taxon>Bradymonadales</taxon>
        <taxon>Bradymonadaceae</taxon>
        <taxon>Bradymonas</taxon>
    </lineage>
</organism>
<feature type="compositionally biased region" description="Pro residues" evidence="8">
    <location>
        <begin position="475"/>
        <end position="485"/>
    </location>
</feature>
<dbReference type="Proteomes" id="UP000249799">
    <property type="component" value="Chromosome"/>
</dbReference>
<keyword evidence="6 9" id="KW-1133">Transmembrane helix</keyword>
<feature type="transmembrane region" description="Helical" evidence="9">
    <location>
        <begin position="389"/>
        <end position="412"/>
    </location>
</feature>
<evidence type="ECO:0000256" key="3">
    <source>
        <dbReference type="ARBA" id="ARBA00022448"/>
    </source>
</evidence>
<dbReference type="GO" id="GO:0005886">
    <property type="term" value="C:plasma membrane"/>
    <property type="evidence" value="ECO:0007669"/>
    <property type="project" value="UniProtKB-SubCell"/>
</dbReference>
<keyword evidence="4" id="KW-1003">Cell membrane</keyword>
<dbReference type="OrthoDB" id="5792512at2"/>
<feature type="transmembrane region" description="Helical" evidence="9">
    <location>
        <begin position="320"/>
        <end position="350"/>
    </location>
</feature>
<dbReference type="AlphaFoldDB" id="A0A2Z4FHS7"/>
<evidence type="ECO:0000313" key="11">
    <source>
        <dbReference type="Proteomes" id="UP000249799"/>
    </source>
</evidence>
<feature type="transmembrane region" description="Helical" evidence="9">
    <location>
        <begin position="103"/>
        <end position="122"/>
    </location>
</feature>
<evidence type="ECO:0000256" key="2">
    <source>
        <dbReference type="ARBA" id="ARBA00009773"/>
    </source>
</evidence>
<dbReference type="InterPro" id="IPR002549">
    <property type="entry name" value="AI-2E-like"/>
</dbReference>
<feature type="region of interest" description="Disordered" evidence="8">
    <location>
        <begin position="465"/>
        <end position="526"/>
    </location>
</feature>
<dbReference type="KEGG" id="bsed:DN745_03490"/>
<feature type="transmembrane region" description="Helical" evidence="9">
    <location>
        <begin position="77"/>
        <end position="97"/>
    </location>
</feature>
<comment type="similarity">
    <text evidence="2">Belongs to the autoinducer-2 exporter (AI-2E) (TC 2.A.86) family.</text>
</comment>
<dbReference type="Pfam" id="PF01594">
    <property type="entry name" value="AI-2E_transport"/>
    <property type="match status" value="1"/>
</dbReference>
<name>A0A2Z4FHS7_9DELT</name>
<feature type="transmembrane region" description="Helical" evidence="9">
    <location>
        <begin position="357"/>
        <end position="377"/>
    </location>
</feature>
<evidence type="ECO:0000256" key="7">
    <source>
        <dbReference type="ARBA" id="ARBA00023136"/>
    </source>
</evidence>
<keyword evidence="11" id="KW-1185">Reference proteome</keyword>
<dbReference type="PANTHER" id="PTHR21716:SF53">
    <property type="entry name" value="PERMEASE PERM-RELATED"/>
    <property type="match status" value="1"/>
</dbReference>
<accession>A0A2Z4FHS7</accession>